<feature type="domain" description="ABC3 transporter permease C-terminal" evidence="8">
    <location>
        <begin position="672"/>
        <end position="796"/>
    </location>
</feature>
<protein>
    <submittedName>
        <fullName evidence="10">FtsX-like permease family protein</fullName>
    </submittedName>
</protein>
<proteinExistence type="inferred from homology"/>
<comment type="subcellular location">
    <subcellularLocation>
        <location evidence="1">Cell membrane</location>
        <topology evidence="1">Multi-pass membrane protein</topology>
    </subcellularLocation>
</comment>
<reference evidence="10" key="1">
    <citation type="journal article" date="2021" name="PeerJ">
        <title>Extensive microbial diversity within the chicken gut microbiome revealed by metagenomics and culture.</title>
        <authorList>
            <person name="Gilroy R."/>
            <person name="Ravi A."/>
            <person name="Getino M."/>
            <person name="Pursley I."/>
            <person name="Horton D.L."/>
            <person name="Alikhan N.F."/>
            <person name="Baker D."/>
            <person name="Gharbi K."/>
            <person name="Hall N."/>
            <person name="Watson M."/>
            <person name="Adriaenssens E.M."/>
            <person name="Foster-Nyarko E."/>
            <person name="Jarju S."/>
            <person name="Secka A."/>
            <person name="Antonio M."/>
            <person name="Oren A."/>
            <person name="Chaudhuri R.R."/>
            <person name="La Ragione R."/>
            <person name="Hildebrand F."/>
            <person name="Pallen M.J."/>
        </authorList>
    </citation>
    <scope>NUCLEOTIDE SEQUENCE</scope>
    <source>
        <strain evidence="10">ChiGjej3B3-7470</strain>
    </source>
</reference>
<dbReference type="AlphaFoldDB" id="A0A921EQ51"/>
<feature type="transmembrane region" description="Helical" evidence="7">
    <location>
        <begin position="244"/>
        <end position="270"/>
    </location>
</feature>
<dbReference type="Pfam" id="PF12704">
    <property type="entry name" value="MacB_PCD"/>
    <property type="match status" value="1"/>
</dbReference>
<comment type="similarity">
    <text evidence="6">Belongs to the ABC-4 integral membrane protein family.</text>
</comment>
<keyword evidence="2" id="KW-1003">Cell membrane</keyword>
<reference evidence="10" key="2">
    <citation type="submission" date="2021-09" db="EMBL/GenBank/DDBJ databases">
        <authorList>
            <person name="Gilroy R."/>
        </authorList>
    </citation>
    <scope>NUCLEOTIDE SEQUENCE</scope>
    <source>
        <strain evidence="10">ChiGjej3B3-7470</strain>
    </source>
</reference>
<feature type="domain" description="ABC3 transporter permease C-terminal" evidence="8">
    <location>
        <begin position="248"/>
        <end position="363"/>
    </location>
</feature>
<evidence type="ECO:0000256" key="5">
    <source>
        <dbReference type="ARBA" id="ARBA00023136"/>
    </source>
</evidence>
<evidence type="ECO:0000313" key="10">
    <source>
        <dbReference type="EMBL" id="HJE51686.1"/>
    </source>
</evidence>
<feature type="transmembrane region" description="Helical" evidence="7">
    <location>
        <begin position="714"/>
        <end position="747"/>
    </location>
</feature>
<comment type="caution">
    <text evidence="10">The sequence shown here is derived from an EMBL/GenBank/DDBJ whole genome shotgun (WGS) entry which is preliminary data.</text>
</comment>
<dbReference type="InterPro" id="IPR003838">
    <property type="entry name" value="ABC3_permease_C"/>
</dbReference>
<dbReference type="InterPro" id="IPR050250">
    <property type="entry name" value="Macrolide_Exporter_MacB"/>
</dbReference>
<name>A0A921EQ51_9ACTN</name>
<feature type="transmembrane region" description="Helical" evidence="7">
    <location>
        <begin position="661"/>
        <end position="693"/>
    </location>
</feature>
<dbReference type="Pfam" id="PF02687">
    <property type="entry name" value="FtsX"/>
    <property type="match status" value="2"/>
</dbReference>
<evidence type="ECO:0000259" key="9">
    <source>
        <dbReference type="Pfam" id="PF12704"/>
    </source>
</evidence>
<gene>
    <name evidence="10" type="ORF">K8V15_06880</name>
</gene>
<feature type="transmembrane region" description="Helical" evidence="7">
    <location>
        <begin position="767"/>
        <end position="786"/>
    </location>
</feature>
<evidence type="ECO:0000256" key="2">
    <source>
        <dbReference type="ARBA" id="ARBA00022475"/>
    </source>
</evidence>
<feature type="transmembrane region" description="Helical" evidence="7">
    <location>
        <begin position="298"/>
        <end position="331"/>
    </location>
</feature>
<dbReference type="GO" id="GO:0022857">
    <property type="term" value="F:transmembrane transporter activity"/>
    <property type="evidence" value="ECO:0007669"/>
    <property type="project" value="TreeGrafter"/>
</dbReference>
<keyword evidence="4 7" id="KW-1133">Transmembrane helix</keyword>
<dbReference type="InterPro" id="IPR025857">
    <property type="entry name" value="MacB_PCD"/>
</dbReference>
<evidence type="ECO:0000256" key="4">
    <source>
        <dbReference type="ARBA" id="ARBA00022989"/>
    </source>
</evidence>
<evidence type="ECO:0000256" key="3">
    <source>
        <dbReference type="ARBA" id="ARBA00022692"/>
    </source>
</evidence>
<feature type="transmembrane region" description="Helical" evidence="7">
    <location>
        <begin position="465"/>
        <end position="486"/>
    </location>
</feature>
<keyword evidence="3 7" id="KW-0812">Transmembrane</keyword>
<feature type="transmembrane region" description="Helical" evidence="7">
    <location>
        <begin position="411"/>
        <end position="433"/>
    </location>
</feature>
<dbReference type="GO" id="GO:0005886">
    <property type="term" value="C:plasma membrane"/>
    <property type="evidence" value="ECO:0007669"/>
    <property type="project" value="UniProtKB-SubCell"/>
</dbReference>
<evidence type="ECO:0000313" key="11">
    <source>
        <dbReference type="Proteomes" id="UP000712713"/>
    </source>
</evidence>
<keyword evidence="5 7" id="KW-0472">Membrane</keyword>
<feature type="domain" description="MacB-like periplasmic core" evidence="9">
    <location>
        <begin position="12"/>
        <end position="210"/>
    </location>
</feature>
<organism evidence="10 11">
    <name type="scientific">Tessaracoccus flavescens</name>
    <dbReference type="NCBI Taxonomy" id="399497"/>
    <lineage>
        <taxon>Bacteria</taxon>
        <taxon>Bacillati</taxon>
        <taxon>Actinomycetota</taxon>
        <taxon>Actinomycetes</taxon>
        <taxon>Propionibacteriales</taxon>
        <taxon>Propionibacteriaceae</taxon>
        <taxon>Tessaracoccus</taxon>
    </lineage>
</organism>
<evidence type="ECO:0000256" key="7">
    <source>
        <dbReference type="SAM" id="Phobius"/>
    </source>
</evidence>
<evidence type="ECO:0000259" key="8">
    <source>
        <dbReference type="Pfam" id="PF02687"/>
    </source>
</evidence>
<dbReference type="PANTHER" id="PTHR30572:SF4">
    <property type="entry name" value="ABC TRANSPORTER PERMEASE YTRF"/>
    <property type="match status" value="1"/>
</dbReference>
<dbReference type="PANTHER" id="PTHR30572">
    <property type="entry name" value="MEMBRANE COMPONENT OF TRANSPORTER-RELATED"/>
    <property type="match status" value="1"/>
</dbReference>
<sequence length="803" mass="83321">MSEIRLHPGRFVATLLAIAISVAFMAAISVFASTAQQGLAKSNSLQLSQADLVVTMPTIDPADREFPEPAGPGTLAAIRAVDGVEAVASIMGQPAEITAGDRTQLTNIWLDLPEEFRWAELAEGSYPSAEGEITLAKKGADALQVKVGDTVEMAGAEHRVVGLTNDATTLWGTVSYASFQQPEQEGGASEYVVKVADGADSAAVASALRDAIKPTFADGVVLTADEASHIALVDTTEGFDALKYLLWAFAGIAVLVGMITIANTFTILVTQRRRQLALLRAVGASGGQVAGRLVVESLLLGLIGSLMGVALAFLVATIGAAITGLLFWGLAVNWVEVAAAVVIGTVATMVSAIAPSLAAARVKPLEALQVVPTPAEAKRASRLRIIVCALFLVAGVGAIALSFQLENEMSMVAAIGGSALLTVAVLAGAPLYIAPLLRLIGKIVGRFGPTTRLAMENSARNPRRAAATATALMLAIGLIVTLQVGLASTRSTAMHKIDEEFPLDVAASYADGVPAGVADKVRAVDGVKTVAVVKGKMVQADDSHYVAIDDAARTELGVTGNPIPDGTVRFGNEWAPTDTFTIDGVSYKIQHDQFYPYGTLAVNSATFAKLPGETFDQAVWVKLDDRTSPTALNGVLKVFEDAPGADLNNSGAQIASVLEQIIGVILIVMTALLGVAVLIAIVGVGNTLGLSVLERQRESALLRALGMQRGQLRQMLLIEAFALVGVGAVIGFVAGLFFGWLGLTTIIGIAKASGGIVIDSKFALDPWWTLALIAVCVISAVLASLLPGRKAANATPTEALAVD</sequence>
<dbReference type="EMBL" id="DYZF01000177">
    <property type="protein sequence ID" value="HJE51686.1"/>
    <property type="molecule type" value="Genomic_DNA"/>
</dbReference>
<accession>A0A921EQ51</accession>
<feature type="transmembrane region" description="Helical" evidence="7">
    <location>
        <begin position="337"/>
        <end position="362"/>
    </location>
</feature>
<feature type="transmembrane region" description="Helical" evidence="7">
    <location>
        <begin position="383"/>
        <end position="405"/>
    </location>
</feature>
<evidence type="ECO:0000256" key="6">
    <source>
        <dbReference type="ARBA" id="ARBA00038076"/>
    </source>
</evidence>
<evidence type="ECO:0000256" key="1">
    <source>
        <dbReference type="ARBA" id="ARBA00004651"/>
    </source>
</evidence>
<dbReference type="Proteomes" id="UP000712713">
    <property type="component" value="Unassembled WGS sequence"/>
</dbReference>